<protein>
    <submittedName>
        <fullName evidence="1">Uncharacterized protein</fullName>
    </submittedName>
</protein>
<proteinExistence type="predicted"/>
<dbReference type="AlphaFoldDB" id="A0A6A4GTU9"/>
<dbReference type="Proteomes" id="UP000799118">
    <property type="component" value="Unassembled WGS sequence"/>
</dbReference>
<keyword evidence="2" id="KW-1185">Reference proteome</keyword>
<sequence length="123" mass="13913">YPLTLLHLFMAAEKEERKNTKEGCLKGSLAIGYNITCKLSKTIAQSPLKPLTQWSSYLPIVGTMHGYMHERLCQLLFLMLYIVGCGLEDGEGNERFFSISNLLAPITHHQSAFHRQQAIAEFL</sequence>
<evidence type="ECO:0000313" key="2">
    <source>
        <dbReference type="Proteomes" id="UP000799118"/>
    </source>
</evidence>
<name>A0A6A4GTU9_9AGAR</name>
<reference evidence="1" key="1">
    <citation type="journal article" date="2019" name="Environ. Microbiol.">
        <title>Fungal ecological strategies reflected in gene transcription - a case study of two litter decomposers.</title>
        <authorList>
            <person name="Barbi F."/>
            <person name="Kohler A."/>
            <person name="Barry K."/>
            <person name="Baskaran P."/>
            <person name="Daum C."/>
            <person name="Fauchery L."/>
            <person name="Ihrmark K."/>
            <person name="Kuo A."/>
            <person name="LaButti K."/>
            <person name="Lipzen A."/>
            <person name="Morin E."/>
            <person name="Grigoriev I.V."/>
            <person name="Henrissat B."/>
            <person name="Lindahl B."/>
            <person name="Martin F."/>
        </authorList>
    </citation>
    <scope>NUCLEOTIDE SEQUENCE</scope>
    <source>
        <strain evidence="1">JB14</strain>
    </source>
</reference>
<organism evidence="1 2">
    <name type="scientific">Gymnopus androsaceus JB14</name>
    <dbReference type="NCBI Taxonomy" id="1447944"/>
    <lineage>
        <taxon>Eukaryota</taxon>
        <taxon>Fungi</taxon>
        <taxon>Dikarya</taxon>
        <taxon>Basidiomycota</taxon>
        <taxon>Agaricomycotina</taxon>
        <taxon>Agaricomycetes</taxon>
        <taxon>Agaricomycetidae</taxon>
        <taxon>Agaricales</taxon>
        <taxon>Marasmiineae</taxon>
        <taxon>Omphalotaceae</taxon>
        <taxon>Gymnopus</taxon>
    </lineage>
</organism>
<dbReference type="Pfam" id="PF18758">
    <property type="entry name" value="KDZ"/>
    <property type="match status" value="1"/>
</dbReference>
<feature type="non-terminal residue" evidence="1">
    <location>
        <position position="1"/>
    </location>
</feature>
<accession>A0A6A4GTU9</accession>
<dbReference type="EMBL" id="ML769724">
    <property type="protein sequence ID" value="KAE9388833.1"/>
    <property type="molecule type" value="Genomic_DNA"/>
</dbReference>
<dbReference type="OrthoDB" id="2505969at2759"/>
<evidence type="ECO:0000313" key="1">
    <source>
        <dbReference type="EMBL" id="KAE9388833.1"/>
    </source>
</evidence>
<gene>
    <name evidence="1" type="ORF">BT96DRAFT_835724</name>
</gene>
<dbReference type="InterPro" id="IPR040521">
    <property type="entry name" value="KDZ"/>
</dbReference>